<dbReference type="KEGG" id="vg:34568261"/>
<evidence type="ECO:0000313" key="2">
    <source>
        <dbReference type="EMBL" id="ATE82201.1"/>
    </source>
</evidence>
<dbReference type="Proteomes" id="UP000204584">
    <property type="component" value="Segment"/>
</dbReference>
<dbReference type="RefSeq" id="YP_009430040.1">
    <property type="nucleotide sequence ID" value="NC_022098.1"/>
</dbReference>
<evidence type="ECO:0000313" key="3">
    <source>
        <dbReference type="Proteomes" id="UP000204584"/>
    </source>
</evidence>
<accession>A0A291ATI2</accession>
<sequence>MDLPAEIMCVVLAHLPDPWWIVAARACRWWRACVRTAAANRRLSMDHFVACLTAGTTLDSAVRSGHANIVGWMETTFGVCLGEAALVAAWMSTGRARSWDDAIVDAARAGRDDVVEWIARHGIGHDSALPVAAAIAYERTECAVRLLDDSAIVPCRPLHAMSYEHRVDTRASACLAARGCDTLSGLSAYPVGPSTAFVAALIGTVRLVDGLLLRCRSSRHSAGISGAAQRLARLCLPLADTLARSGEIGSVQGSALTREKPSPLPGWPLIRHPLPQDFLPGGALCTFCDLDTKEGTSGEEYLAALLRPLLVDAADWPALRLRIRPAPPTRPITRTPPMGRASGGFGMGAR</sequence>
<dbReference type="GeneID" id="34568261"/>
<evidence type="ECO:0000256" key="1">
    <source>
        <dbReference type="SAM" id="MobiDB-lite"/>
    </source>
</evidence>
<dbReference type="SUPFAM" id="SSF81383">
    <property type="entry name" value="F-box domain"/>
    <property type="match status" value="1"/>
</dbReference>
<proteinExistence type="predicted"/>
<dbReference type="EMBL" id="KC977571">
    <property type="protein sequence ID" value="ATE82201.1"/>
    <property type="molecule type" value="Genomic_DNA"/>
</dbReference>
<organism evidence="2 3">
    <name type="scientific">Pandoravirus salinus</name>
    <dbReference type="NCBI Taxonomy" id="1349410"/>
    <lineage>
        <taxon>Viruses</taxon>
        <taxon>Pandoravirus</taxon>
    </lineage>
</organism>
<name>A0A291ATI2_9VIRU</name>
<dbReference type="InterPro" id="IPR036047">
    <property type="entry name" value="F-box-like_dom_sf"/>
</dbReference>
<keyword evidence="3" id="KW-1185">Reference proteome</keyword>
<reference evidence="2 3" key="1">
    <citation type="journal article" date="2013" name="Science">
        <title>Pandoraviruses: amoeba viruses with genomes up to 2.5 Mb reaching that of parasitic eukaryotes.</title>
        <authorList>
            <person name="Philippe N."/>
            <person name="Legendre M."/>
            <person name="Doutre G."/>
            <person name="Coute Y."/>
            <person name="Poirot O."/>
            <person name="Lescot M."/>
            <person name="Arslan D."/>
            <person name="Seltzer V."/>
            <person name="Bertaux L."/>
            <person name="Bruley C."/>
            <person name="Garin J."/>
            <person name="Claverie J.M."/>
            <person name="Abergel C."/>
        </authorList>
    </citation>
    <scope>NUCLEOTIDE SEQUENCE [LARGE SCALE GENOMIC DNA]</scope>
</reference>
<feature type="compositionally biased region" description="Gly residues" evidence="1">
    <location>
        <begin position="341"/>
        <end position="350"/>
    </location>
</feature>
<protein>
    <recommendedName>
        <fullName evidence="4">F-box incomplete domain containing protein</fullName>
    </recommendedName>
</protein>
<gene>
    <name evidence="2" type="ORF">psal_cds_591</name>
</gene>
<feature type="region of interest" description="Disordered" evidence="1">
    <location>
        <begin position="327"/>
        <end position="350"/>
    </location>
</feature>
<evidence type="ECO:0008006" key="4">
    <source>
        <dbReference type="Google" id="ProtNLM"/>
    </source>
</evidence>